<evidence type="ECO:0000313" key="3">
    <source>
        <dbReference type="Proteomes" id="UP000203261"/>
    </source>
</evidence>
<dbReference type="KEGG" id="vg:29125234"/>
<keyword evidence="1" id="KW-0812">Transmembrane</keyword>
<evidence type="ECO:0000256" key="1">
    <source>
        <dbReference type="SAM" id="Phobius"/>
    </source>
</evidence>
<feature type="transmembrane region" description="Helical" evidence="1">
    <location>
        <begin position="16"/>
        <end position="35"/>
    </location>
</feature>
<dbReference type="RefSeq" id="YP_009302454.1">
    <property type="nucleotide sequence ID" value="NC_031245.1"/>
</dbReference>
<dbReference type="Proteomes" id="UP000203261">
    <property type="component" value="Segment"/>
</dbReference>
<dbReference type="OrthoDB" id="12055at10239"/>
<keyword evidence="1" id="KW-0472">Membrane</keyword>
<reference evidence="2 3" key="1">
    <citation type="submission" date="2015-08" db="EMBL/GenBank/DDBJ databases">
        <authorList>
            <person name="Babu N.S."/>
            <person name="Beckwith C.J."/>
            <person name="Beseler K.G."/>
            <person name="Brison A."/>
            <person name="Carone J.V."/>
            <person name="Caskin T.P."/>
            <person name="Diamond M."/>
            <person name="Durham M.E."/>
            <person name="Foxe J.M."/>
            <person name="Go M."/>
            <person name="Henderson B.A."/>
            <person name="Jones I.B."/>
            <person name="McGettigan J.A."/>
            <person name="Micheletti S.J."/>
            <person name="Nasrallah M.E."/>
            <person name="Ortiz D."/>
            <person name="Piller C.R."/>
            <person name="Privatt S.R."/>
            <person name="Schneider S.L."/>
            <person name="Sharp S."/>
            <person name="Smith T.C."/>
            <person name="Stanton J.D."/>
            <person name="Ullery H.E."/>
            <person name="Wilson R.J."/>
            <person name="Serrano M.G."/>
            <person name="Buck G."/>
            <person name="Lee V."/>
            <person name="Wang Y."/>
            <person name="Carvalho R."/>
            <person name="Voegtly L."/>
            <person name="Shi R."/>
            <person name="Duckworth R."/>
            <person name="Johnson A."/>
            <person name="Loviza R."/>
            <person name="Walstead R."/>
            <person name="Shah Z."/>
            <person name="Kiflezghi M."/>
            <person name="Wade K."/>
            <person name="Ball S.L."/>
            <person name="Bradley K.W."/>
            <person name="Asai D.J."/>
            <person name="Bowman C.A."/>
            <person name="Russell D.A."/>
            <person name="Pope W.H."/>
            <person name="Jacobs-Sera D."/>
            <person name="Hendrix R.W."/>
            <person name="Hatfull G.F."/>
        </authorList>
    </citation>
    <scope>NUCLEOTIDE SEQUENCE [LARGE SCALE GENOMIC DNA]</scope>
</reference>
<dbReference type="EMBL" id="KT624200">
    <property type="protein sequence ID" value="AMM44865.1"/>
    <property type="molecule type" value="Genomic_DNA"/>
</dbReference>
<name>A0A127AW56_9CAUD</name>
<sequence>MSNLLNRIKDYVSKHFIAETFTSLIAIVWGLSLLHPDATFTLPSYKPMLDIAPEYAWGLLALGIGIFQYIGMVGRKFYLRTISALLATGFWIFVGVMFCLTPIMNTAGGTYIIIGIMTGVLYVKVGGQR</sequence>
<feature type="transmembrane region" description="Helical" evidence="1">
    <location>
        <begin position="84"/>
        <end position="103"/>
    </location>
</feature>
<accession>A0A127AW56</accession>
<dbReference type="GeneID" id="29125234"/>
<organism evidence="2 3">
    <name type="scientific">Bacillus phage SP-15</name>
    <dbReference type="NCBI Taxonomy" id="1792032"/>
    <lineage>
        <taxon>Viruses</taxon>
        <taxon>Duplodnaviria</taxon>
        <taxon>Heunggongvirae</taxon>
        <taxon>Uroviricota</taxon>
        <taxon>Caudoviricetes</taxon>
        <taxon>Thornevirus</taxon>
        <taxon>Thornevirus SP15</taxon>
    </lineage>
</organism>
<keyword evidence="3" id="KW-1185">Reference proteome</keyword>
<evidence type="ECO:0000313" key="2">
    <source>
        <dbReference type="EMBL" id="AMM44865.1"/>
    </source>
</evidence>
<protein>
    <submittedName>
        <fullName evidence="2">Putative membrane protein</fullName>
    </submittedName>
</protein>
<gene>
    <name evidence="2" type="ORF">SP15_066</name>
</gene>
<feature type="transmembrane region" description="Helical" evidence="1">
    <location>
        <begin position="109"/>
        <end position="127"/>
    </location>
</feature>
<feature type="transmembrane region" description="Helical" evidence="1">
    <location>
        <begin position="55"/>
        <end position="72"/>
    </location>
</feature>
<keyword evidence="1" id="KW-1133">Transmembrane helix</keyword>
<proteinExistence type="predicted"/>